<accession>A0A167H033</accession>
<gene>
    <name evidence="1" type="ORF">LPB072_08645</name>
    <name evidence="2" type="ORF">LPB72_18140</name>
</gene>
<name>A0A167H033_9BURK</name>
<dbReference type="EMBL" id="CP017476">
    <property type="protein sequence ID" value="AOW12900.1"/>
    <property type="molecule type" value="Genomic_DNA"/>
</dbReference>
<dbReference type="STRING" id="1763535.LPB072_08645"/>
<evidence type="ECO:0008006" key="5">
    <source>
        <dbReference type="Google" id="ProtNLM"/>
    </source>
</evidence>
<dbReference type="OrthoDB" id="9180239at2"/>
<evidence type="ECO:0000313" key="2">
    <source>
        <dbReference type="EMBL" id="OAD40085.1"/>
    </source>
</evidence>
<keyword evidence="3" id="KW-1185">Reference proteome</keyword>
<sequence>MELKEVPQERNTTLGGQRKVVYAKDAQGRLRIAASEGWEVEEIVTTQALTSLQNLATSALEQVRLGQASSLAYWMHERRMDEALLAQSTGFWRWRVRRHLKPQHFANLGATDLERYAQALGLSVATLKTVPA</sequence>
<dbReference type="KEGG" id="hyl:LPB072_08645"/>
<dbReference type="Proteomes" id="UP000185657">
    <property type="component" value="Unassembled WGS sequence"/>
</dbReference>
<reference evidence="1 4" key="2">
    <citation type="submission" date="2016-10" db="EMBL/GenBank/DDBJ databases">
        <title>Hydorgenophaga sp. LPB0072 isolated from gastropod.</title>
        <authorList>
            <person name="Kim E."/>
            <person name="Yi H."/>
        </authorList>
    </citation>
    <scope>NUCLEOTIDE SEQUENCE [LARGE SCALE GENOMIC DNA]</scope>
    <source>
        <strain evidence="1 4">LPB0072</strain>
    </source>
</reference>
<evidence type="ECO:0000313" key="4">
    <source>
        <dbReference type="Proteomes" id="UP000185680"/>
    </source>
</evidence>
<dbReference type="RefSeq" id="WP_066094206.1">
    <property type="nucleotide sequence ID" value="NZ_CP017476.1"/>
</dbReference>
<evidence type="ECO:0000313" key="1">
    <source>
        <dbReference type="EMBL" id="AOW12900.1"/>
    </source>
</evidence>
<dbReference type="Proteomes" id="UP000185680">
    <property type="component" value="Chromosome"/>
</dbReference>
<dbReference type="EMBL" id="LVWD01000034">
    <property type="protein sequence ID" value="OAD40085.1"/>
    <property type="molecule type" value="Genomic_DNA"/>
</dbReference>
<proteinExistence type="predicted"/>
<organism evidence="1 4">
    <name type="scientific">Hydrogenophaga crassostreae</name>
    <dbReference type="NCBI Taxonomy" id="1763535"/>
    <lineage>
        <taxon>Bacteria</taxon>
        <taxon>Pseudomonadati</taxon>
        <taxon>Pseudomonadota</taxon>
        <taxon>Betaproteobacteria</taxon>
        <taxon>Burkholderiales</taxon>
        <taxon>Comamonadaceae</taxon>
        <taxon>Hydrogenophaga</taxon>
    </lineage>
</organism>
<reference evidence="2 3" key="1">
    <citation type="submission" date="2016-02" db="EMBL/GenBank/DDBJ databases">
        <title>Draft genome sequence of Hydrogenophaga sp. LPB0072.</title>
        <authorList>
            <person name="Shin S.-K."/>
            <person name="Yi H."/>
        </authorList>
    </citation>
    <scope>NUCLEOTIDE SEQUENCE [LARGE SCALE GENOMIC DNA]</scope>
    <source>
        <strain evidence="2 3">LPB0072</strain>
    </source>
</reference>
<dbReference type="AlphaFoldDB" id="A0A167H033"/>
<protein>
    <recommendedName>
        <fullName evidence="5">HTH cro/C1-type domain-containing protein</fullName>
    </recommendedName>
</protein>
<evidence type="ECO:0000313" key="3">
    <source>
        <dbReference type="Proteomes" id="UP000185657"/>
    </source>
</evidence>